<keyword evidence="1" id="KW-0472">Membrane</keyword>
<evidence type="ECO:0000313" key="2">
    <source>
        <dbReference type="EMBL" id="WPF87507.1"/>
    </source>
</evidence>
<proteinExistence type="predicted"/>
<evidence type="ECO:0000256" key="1">
    <source>
        <dbReference type="SAM" id="Phobius"/>
    </source>
</evidence>
<keyword evidence="1" id="KW-1133">Transmembrane helix</keyword>
<accession>A0AAF0ZCK3</accession>
<keyword evidence="1" id="KW-0812">Transmembrane</keyword>
<name>A0AAF0ZCK3_9CHRO</name>
<reference evidence="2" key="1">
    <citation type="submission" date="2023-11" db="EMBL/GenBank/DDBJ databases">
        <title>Genome sequence of Cyanobacterium aponinum BCRC AL20115.</title>
        <authorList>
            <person name="Chang H.-Y."/>
            <person name="Lin K.-M."/>
            <person name="Hsueh H.-T."/>
            <person name="Chu H.-A."/>
            <person name="Kuo C.-H."/>
        </authorList>
    </citation>
    <scope>NUCLEOTIDE SEQUENCE</scope>
    <source>
        <strain evidence="2">AL20115</strain>
    </source>
</reference>
<protein>
    <submittedName>
        <fullName evidence="2">Uncharacterized protein</fullName>
    </submittedName>
</protein>
<dbReference type="AlphaFoldDB" id="A0AAF0ZCK3"/>
<sequence>MSAGDQPIEFNINPQSFTGSADQLLDNPAGFATTALTPAVTAIGVFATAVISIKLIQAIISSLQK</sequence>
<dbReference type="EMBL" id="CP138348">
    <property type="protein sequence ID" value="WPF87507.1"/>
    <property type="molecule type" value="Genomic_DNA"/>
</dbReference>
<gene>
    <name evidence="2" type="ORF">SAY89_11900</name>
</gene>
<dbReference type="RefSeq" id="WP_320001044.1">
    <property type="nucleotide sequence ID" value="NZ_CP138348.1"/>
</dbReference>
<organism evidence="2">
    <name type="scientific">Cyanobacterium aponinum AL20115</name>
    <dbReference type="NCBI Taxonomy" id="3090662"/>
    <lineage>
        <taxon>Bacteria</taxon>
        <taxon>Bacillati</taxon>
        <taxon>Cyanobacteriota</taxon>
        <taxon>Cyanophyceae</taxon>
        <taxon>Oscillatoriophycideae</taxon>
        <taxon>Chroococcales</taxon>
        <taxon>Geminocystaceae</taxon>
        <taxon>Cyanobacterium</taxon>
    </lineage>
</organism>
<feature type="transmembrane region" description="Helical" evidence="1">
    <location>
        <begin position="35"/>
        <end position="56"/>
    </location>
</feature>